<evidence type="ECO:0000256" key="2">
    <source>
        <dbReference type="ARBA" id="ARBA00022692"/>
    </source>
</evidence>
<dbReference type="EMBL" id="CP159218">
    <property type="protein sequence ID" value="XCG65764.1"/>
    <property type="molecule type" value="Genomic_DNA"/>
</dbReference>
<feature type="region of interest" description="Disordered" evidence="5">
    <location>
        <begin position="1"/>
        <end position="22"/>
    </location>
</feature>
<keyword evidence="4" id="KW-0472">Membrane</keyword>
<gene>
    <name evidence="6" type="ORF">ABLG96_03485</name>
</gene>
<dbReference type="GO" id="GO:0016020">
    <property type="term" value="C:membrane"/>
    <property type="evidence" value="ECO:0007669"/>
    <property type="project" value="UniProtKB-SubCell"/>
</dbReference>
<reference evidence="6" key="1">
    <citation type="submission" date="2024-05" db="EMBL/GenBank/DDBJ databases">
        <authorList>
            <person name="Cai S.Y."/>
            <person name="Jin L.M."/>
            <person name="Li H.R."/>
        </authorList>
    </citation>
    <scope>NUCLEOTIDE SEQUENCE</scope>
    <source>
        <strain evidence="6">A5-74</strain>
    </source>
</reference>
<comment type="subcellular location">
    <subcellularLocation>
        <location evidence="1">Membrane</location>
        <topology evidence="1">Single-pass membrane protein</topology>
    </subcellularLocation>
</comment>
<accession>A0AAU8DUX5</accession>
<keyword evidence="3" id="KW-1133">Transmembrane helix</keyword>
<keyword evidence="2" id="KW-0812">Transmembrane</keyword>
<organism evidence="6">
    <name type="scientific">Nakamurella sp. A5-74</name>
    <dbReference type="NCBI Taxonomy" id="3158264"/>
    <lineage>
        <taxon>Bacteria</taxon>
        <taxon>Bacillati</taxon>
        <taxon>Actinomycetota</taxon>
        <taxon>Actinomycetes</taxon>
        <taxon>Nakamurellales</taxon>
        <taxon>Nakamurellaceae</taxon>
        <taxon>Nakamurella</taxon>
    </lineage>
</organism>
<dbReference type="RefSeq" id="WP_353651368.1">
    <property type="nucleotide sequence ID" value="NZ_CP159218.1"/>
</dbReference>
<dbReference type="Pfam" id="PF04228">
    <property type="entry name" value="Zn_peptidase"/>
    <property type="match status" value="1"/>
</dbReference>
<evidence type="ECO:0000256" key="3">
    <source>
        <dbReference type="ARBA" id="ARBA00022989"/>
    </source>
</evidence>
<dbReference type="PANTHER" id="PTHR30168:SF0">
    <property type="entry name" value="INNER MEMBRANE PROTEIN"/>
    <property type="match status" value="1"/>
</dbReference>
<sequence>MKFNEGASLNTGQVSDRRGSGGGGGGGIGGLGSLGKAGGGLGLIIALVFAAIQLFGGGGGSTGGGSATGGLLNQAVDSGGTADSGELAAKCRTGADANTDDDCRAVAFINSIQDYWANALQQSGRTYPEATTVFYSGSTSTGCGTGQSGMGPFYCPADSQVYIDLSFWNDLKTQFKTNGGVFAQGYVLAHEYGHHIQATLGTSDRVKAGDKGPTSGTVRLELQADCYAGVWAKNATTTPGPDGQILISDITQQDITDALDTASKIGDDYIQTEIAGGPNQPDNYTHGTSAQRQKWFNTGYSSGQPASCDTFGASSLG</sequence>
<evidence type="ECO:0000256" key="5">
    <source>
        <dbReference type="SAM" id="MobiDB-lite"/>
    </source>
</evidence>
<dbReference type="PANTHER" id="PTHR30168">
    <property type="entry name" value="PUTATIVE MEMBRANE PROTEIN YPFJ"/>
    <property type="match status" value="1"/>
</dbReference>
<dbReference type="AlphaFoldDB" id="A0AAU8DUX5"/>
<evidence type="ECO:0000313" key="6">
    <source>
        <dbReference type="EMBL" id="XCG65764.1"/>
    </source>
</evidence>
<evidence type="ECO:0000256" key="1">
    <source>
        <dbReference type="ARBA" id="ARBA00004167"/>
    </source>
</evidence>
<proteinExistence type="predicted"/>
<evidence type="ECO:0000256" key="4">
    <source>
        <dbReference type="ARBA" id="ARBA00023136"/>
    </source>
</evidence>
<dbReference type="InterPro" id="IPR007343">
    <property type="entry name" value="Uncharacterised_pept_Zn_put"/>
</dbReference>
<protein>
    <submittedName>
        <fullName evidence="6">Neutral zinc metallopeptidase</fullName>
    </submittedName>
</protein>
<name>A0AAU8DUX5_9ACTN</name>